<feature type="transmembrane region" description="Helical" evidence="6">
    <location>
        <begin position="59"/>
        <end position="80"/>
    </location>
</feature>
<keyword evidence="5 6" id="KW-0472">Membrane</keyword>
<dbReference type="OrthoDB" id="2352272at2"/>
<comment type="subcellular location">
    <subcellularLocation>
        <location evidence="1">Membrane</location>
        <topology evidence="1">Multi-pass membrane protein</topology>
    </subcellularLocation>
</comment>
<dbReference type="PATRIC" id="fig|1317124.6.peg.3713"/>
<dbReference type="GO" id="GO:0016020">
    <property type="term" value="C:membrane"/>
    <property type="evidence" value="ECO:0007669"/>
    <property type="project" value="UniProtKB-SubCell"/>
</dbReference>
<keyword evidence="3 6" id="KW-0812">Transmembrane</keyword>
<evidence type="ECO:0000256" key="3">
    <source>
        <dbReference type="ARBA" id="ARBA00022692"/>
    </source>
</evidence>
<comment type="caution">
    <text evidence="8">The sequence shown here is derived from an EMBL/GenBank/DDBJ whole genome shotgun (WGS) entry which is preliminary data.</text>
</comment>
<organism evidence="8 9">
    <name type="scientific">Thioclava atlantica</name>
    <dbReference type="NCBI Taxonomy" id="1317124"/>
    <lineage>
        <taxon>Bacteria</taxon>
        <taxon>Pseudomonadati</taxon>
        <taxon>Pseudomonadota</taxon>
        <taxon>Alphaproteobacteria</taxon>
        <taxon>Rhodobacterales</taxon>
        <taxon>Paracoccaceae</taxon>
        <taxon>Thioclava</taxon>
    </lineage>
</organism>
<sequence length="286" mass="30157">MTTPVLFAATILIWGTTWIAIAAQVGAVPVAVSVFYRFALAGVLMLAVLAALDRLRSPAVWRFVVVQALCLFCLNFLALYTATSLVPSGLVSVIFSLASIFNAVNARILFGDRISRQTVLAGALGVAGLACLLGPDIDITAGASTLRGIGWAVLGTLIFSWGNMASRQNTHLGITPMTANAWGMGIGALCLLAILFATGQPLVLPRGGIYWTALVYLSVIGSIIGFTTYLMLVGRIGSAKAGYATVLFPIVALTLSTLFEGYEWTPLSILGVILAGLGNVVMFRRR</sequence>
<feature type="transmembrane region" description="Helical" evidence="6">
    <location>
        <begin position="178"/>
        <end position="197"/>
    </location>
</feature>
<dbReference type="PANTHER" id="PTHR32322:SF2">
    <property type="entry name" value="EAMA DOMAIN-CONTAINING PROTEIN"/>
    <property type="match status" value="1"/>
</dbReference>
<dbReference type="Proteomes" id="UP000028607">
    <property type="component" value="Unassembled WGS sequence"/>
</dbReference>
<evidence type="ECO:0000256" key="2">
    <source>
        <dbReference type="ARBA" id="ARBA00007362"/>
    </source>
</evidence>
<evidence type="ECO:0000313" key="9">
    <source>
        <dbReference type="Proteomes" id="UP000028607"/>
    </source>
</evidence>
<feature type="transmembrane region" description="Helical" evidence="6">
    <location>
        <begin position="241"/>
        <end position="259"/>
    </location>
</feature>
<feature type="transmembrane region" description="Helical" evidence="6">
    <location>
        <begin position="86"/>
        <end position="106"/>
    </location>
</feature>
<keyword evidence="9" id="KW-1185">Reference proteome</keyword>
<evidence type="ECO:0000256" key="6">
    <source>
        <dbReference type="SAM" id="Phobius"/>
    </source>
</evidence>
<feature type="transmembrane region" description="Helical" evidence="6">
    <location>
        <begin position="149"/>
        <end position="166"/>
    </location>
</feature>
<evidence type="ECO:0000256" key="4">
    <source>
        <dbReference type="ARBA" id="ARBA00022989"/>
    </source>
</evidence>
<dbReference type="SUPFAM" id="SSF103481">
    <property type="entry name" value="Multidrug resistance efflux transporter EmrE"/>
    <property type="match status" value="2"/>
</dbReference>
<dbReference type="RefSeq" id="WP_038148865.1">
    <property type="nucleotide sequence ID" value="NZ_AQRC01000023.1"/>
</dbReference>
<dbReference type="eggNOG" id="COG0697">
    <property type="taxonomic scope" value="Bacteria"/>
</dbReference>
<feature type="transmembrane region" description="Helical" evidence="6">
    <location>
        <begin position="209"/>
        <end position="232"/>
    </location>
</feature>
<dbReference type="EMBL" id="AQRC01000023">
    <property type="protein sequence ID" value="KFE33348.1"/>
    <property type="molecule type" value="Genomic_DNA"/>
</dbReference>
<reference evidence="9" key="1">
    <citation type="submission" date="2013-04" db="EMBL/GenBank/DDBJ databases">
        <title>Thioclava sp. 13D2W-2 Genome Sequencing.</title>
        <authorList>
            <person name="Lai Q."/>
            <person name="Li G."/>
            <person name="Shao Z."/>
        </authorList>
    </citation>
    <scope>NUCLEOTIDE SEQUENCE [LARGE SCALE GENOMIC DNA]</scope>
    <source>
        <strain evidence="9">13D2W-2</strain>
    </source>
</reference>
<evidence type="ECO:0000256" key="5">
    <source>
        <dbReference type="ARBA" id="ARBA00023136"/>
    </source>
</evidence>
<dbReference type="AlphaFoldDB" id="A0A085TRK1"/>
<accession>A0A085TRK1</accession>
<comment type="similarity">
    <text evidence="2">Belongs to the EamA transporter family.</text>
</comment>
<name>A0A085TRK1_9RHOB</name>
<keyword evidence="4 6" id="KW-1133">Transmembrane helix</keyword>
<feature type="transmembrane region" description="Helical" evidence="6">
    <location>
        <begin position="118"/>
        <end position="137"/>
    </location>
</feature>
<dbReference type="PANTHER" id="PTHR32322">
    <property type="entry name" value="INNER MEMBRANE TRANSPORTER"/>
    <property type="match status" value="1"/>
</dbReference>
<proteinExistence type="inferred from homology"/>
<dbReference type="InterPro" id="IPR050638">
    <property type="entry name" value="AA-Vitamin_Transporters"/>
</dbReference>
<dbReference type="InterPro" id="IPR000620">
    <property type="entry name" value="EamA_dom"/>
</dbReference>
<gene>
    <name evidence="8" type="ORF">DW2_18474</name>
</gene>
<feature type="transmembrane region" description="Helical" evidence="6">
    <location>
        <begin position="32"/>
        <end position="52"/>
    </location>
</feature>
<dbReference type="Pfam" id="PF00892">
    <property type="entry name" value="EamA"/>
    <property type="match status" value="2"/>
</dbReference>
<reference evidence="8 9" key="2">
    <citation type="journal article" date="2015" name="Antonie Van Leeuwenhoek">
        <title>Thioclava indica sp. nov., isolated from surface seawater of the Indian Ocean.</title>
        <authorList>
            <person name="Liu Y."/>
            <person name="Lai Q."/>
            <person name="Du J."/>
            <person name="Xu H."/>
            <person name="Jiang L."/>
            <person name="Shao Z."/>
        </authorList>
    </citation>
    <scope>NUCLEOTIDE SEQUENCE [LARGE SCALE GENOMIC DNA]</scope>
    <source>
        <strain evidence="8 9">13D2W-2</strain>
    </source>
</reference>
<protein>
    <recommendedName>
        <fullName evidence="7">EamA domain-containing protein</fullName>
    </recommendedName>
</protein>
<feature type="domain" description="EamA" evidence="7">
    <location>
        <begin position="5"/>
        <end position="133"/>
    </location>
</feature>
<dbReference type="InterPro" id="IPR037185">
    <property type="entry name" value="EmrE-like"/>
</dbReference>
<evidence type="ECO:0000256" key="1">
    <source>
        <dbReference type="ARBA" id="ARBA00004141"/>
    </source>
</evidence>
<evidence type="ECO:0000259" key="7">
    <source>
        <dbReference type="Pfam" id="PF00892"/>
    </source>
</evidence>
<feature type="transmembrane region" description="Helical" evidence="6">
    <location>
        <begin position="265"/>
        <end position="283"/>
    </location>
</feature>
<evidence type="ECO:0000313" key="8">
    <source>
        <dbReference type="EMBL" id="KFE33348.1"/>
    </source>
</evidence>
<feature type="domain" description="EamA" evidence="7">
    <location>
        <begin position="147"/>
        <end position="283"/>
    </location>
</feature>